<gene>
    <name evidence="2" type="ORF">JTE90_006422</name>
</gene>
<evidence type="ECO:0000256" key="1">
    <source>
        <dbReference type="SAM" id="Phobius"/>
    </source>
</evidence>
<keyword evidence="1" id="KW-0812">Transmembrane</keyword>
<comment type="caution">
    <text evidence="2">The sequence shown here is derived from an EMBL/GenBank/DDBJ whole genome shotgun (WGS) entry which is preliminary data.</text>
</comment>
<organism evidence="2 3">
    <name type="scientific">Oedothorax gibbosus</name>
    <dbReference type="NCBI Taxonomy" id="931172"/>
    <lineage>
        <taxon>Eukaryota</taxon>
        <taxon>Metazoa</taxon>
        <taxon>Ecdysozoa</taxon>
        <taxon>Arthropoda</taxon>
        <taxon>Chelicerata</taxon>
        <taxon>Arachnida</taxon>
        <taxon>Araneae</taxon>
        <taxon>Araneomorphae</taxon>
        <taxon>Entelegynae</taxon>
        <taxon>Araneoidea</taxon>
        <taxon>Linyphiidae</taxon>
        <taxon>Erigoninae</taxon>
        <taxon>Oedothorax</taxon>
    </lineage>
</organism>
<evidence type="ECO:0000313" key="2">
    <source>
        <dbReference type="EMBL" id="KAG8172510.1"/>
    </source>
</evidence>
<keyword evidence="1" id="KW-0472">Membrane</keyword>
<feature type="transmembrane region" description="Helical" evidence="1">
    <location>
        <begin position="40"/>
        <end position="64"/>
    </location>
</feature>
<feature type="non-terminal residue" evidence="2">
    <location>
        <position position="1"/>
    </location>
</feature>
<dbReference type="EMBL" id="JAFNEN010002649">
    <property type="protein sequence ID" value="KAG8172510.1"/>
    <property type="molecule type" value="Genomic_DNA"/>
</dbReference>
<accession>A0AAV6TL49</accession>
<reference evidence="2 3" key="1">
    <citation type="journal article" date="2022" name="Nat. Ecol. Evol.">
        <title>A masculinizing supergene underlies an exaggerated male reproductive morph in a spider.</title>
        <authorList>
            <person name="Hendrickx F."/>
            <person name="De Corte Z."/>
            <person name="Sonet G."/>
            <person name="Van Belleghem S.M."/>
            <person name="Kostlbacher S."/>
            <person name="Vangestel C."/>
        </authorList>
    </citation>
    <scope>NUCLEOTIDE SEQUENCE [LARGE SCALE GENOMIC DNA]</scope>
    <source>
        <strain evidence="2">W744_W776</strain>
    </source>
</reference>
<proteinExistence type="predicted"/>
<sequence length="75" mass="8394">IRLFNEGGLAHFSLLRSNRYYEQCTLGNTSVSKPLNLADLMVAFIVLETGFAAASVLFVIEMLYSRISKMKTQTC</sequence>
<evidence type="ECO:0000313" key="3">
    <source>
        <dbReference type="Proteomes" id="UP000827092"/>
    </source>
</evidence>
<dbReference type="Proteomes" id="UP000827092">
    <property type="component" value="Unassembled WGS sequence"/>
</dbReference>
<protein>
    <submittedName>
        <fullName evidence="2">Uncharacterized protein</fullName>
    </submittedName>
</protein>
<keyword evidence="3" id="KW-1185">Reference proteome</keyword>
<name>A0AAV6TL49_9ARAC</name>
<dbReference type="AlphaFoldDB" id="A0AAV6TL49"/>
<keyword evidence="1" id="KW-1133">Transmembrane helix</keyword>